<organism evidence="2 3">
    <name type="scientific">Lithocarpus litseifolius</name>
    <dbReference type="NCBI Taxonomy" id="425828"/>
    <lineage>
        <taxon>Eukaryota</taxon>
        <taxon>Viridiplantae</taxon>
        <taxon>Streptophyta</taxon>
        <taxon>Embryophyta</taxon>
        <taxon>Tracheophyta</taxon>
        <taxon>Spermatophyta</taxon>
        <taxon>Magnoliopsida</taxon>
        <taxon>eudicotyledons</taxon>
        <taxon>Gunneridae</taxon>
        <taxon>Pentapetalae</taxon>
        <taxon>rosids</taxon>
        <taxon>fabids</taxon>
        <taxon>Fagales</taxon>
        <taxon>Fagaceae</taxon>
        <taxon>Lithocarpus</taxon>
    </lineage>
</organism>
<keyword evidence="3" id="KW-1185">Reference proteome</keyword>
<accession>A0AAW2D892</accession>
<reference evidence="2 3" key="1">
    <citation type="submission" date="2024-01" db="EMBL/GenBank/DDBJ databases">
        <title>A telomere-to-telomere, gap-free genome of sweet tea (Lithocarpus litseifolius).</title>
        <authorList>
            <person name="Zhou J."/>
        </authorList>
    </citation>
    <scope>NUCLEOTIDE SEQUENCE [LARGE SCALE GENOMIC DNA]</scope>
    <source>
        <strain evidence="2">Zhou-2022a</strain>
        <tissue evidence="2">Leaf</tissue>
    </source>
</reference>
<sequence length="155" mass="17408">MILIGILGVNFRGLGISPLKEHDVIMLFFIMAIVIYGTAFLGMKLGPKNAEYLSKFKFVCVVCAILACELLASILFDPYKVLIINFCGILVELIRRKHKQICEHLYHAANVVLNTSCNSFKKIYKHISKAFNKLTLFGGTKKQNQGDDNHIADMV</sequence>
<evidence type="ECO:0000313" key="3">
    <source>
        <dbReference type="Proteomes" id="UP001459277"/>
    </source>
</evidence>
<keyword evidence="1" id="KW-1133">Transmembrane helix</keyword>
<protein>
    <submittedName>
        <fullName evidence="2">Uncharacterized protein</fullName>
    </submittedName>
</protein>
<dbReference type="PANTHER" id="PTHR34115:SF17">
    <property type="entry name" value="PROTEIN, PUTATIVE-RELATED"/>
    <property type="match status" value="1"/>
</dbReference>
<gene>
    <name evidence="2" type="ORF">SO802_008319</name>
</gene>
<proteinExistence type="predicted"/>
<comment type="caution">
    <text evidence="2">The sequence shown here is derived from an EMBL/GenBank/DDBJ whole genome shotgun (WGS) entry which is preliminary data.</text>
</comment>
<dbReference type="InterPro" id="IPR053258">
    <property type="entry name" value="Ca-permeable_cation_channel"/>
</dbReference>
<dbReference type="AlphaFoldDB" id="A0AAW2D892"/>
<name>A0AAW2D892_9ROSI</name>
<evidence type="ECO:0000313" key="2">
    <source>
        <dbReference type="EMBL" id="KAL0006817.1"/>
    </source>
</evidence>
<keyword evidence="1" id="KW-0812">Transmembrane</keyword>
<dbReference type="Proteomes" id="UP001459277">
    <property type="component" value="Unassembled WGS sequence"/>
</dbReference>
<feature type="transmembrane region" description="Helical" evidence="1">
    <location>
        <begin position="24"/>
        <end position="46"/>
    </location>
</feature>
<feature type="transmembrane region" description="Helical" evidence="1">
    <location>
        <begin position="58"/>
        <end position="76"/>
    </location>
</feature>
<evidence type="ECO:0000256" key="1">
    <source>
        <dbReference type="SAM" id="Phobius"/>
    </source>
</evidence>
<dbReference type="PANTHER" id="PTHR34115">
    <property type="entry name" value="PROTEIN, PUTATIVE-RELATED"/>
    <property type="match status" value="1"/>
</dbReference>
<keyword evidence="1" id="KW-0472">Membrane</keyword>
<dbReference type="EMBL" id="JAZDWU010000003">
    <property type="protein sequence ID" value="KAL0006817.1"/>
    <property type="molecule type" value="Genomic_DNA"/>
</dbReference>